<evidence type="ECO:0000256" key="1">
    <source>
        <dbReference type="SAM" id="Phobius"/>
    </source>
</evidence>
<evidence type="ECO:0000313" key="3">
    <source>
        <dbReference type="Proteomes" id="UP000886749"/>
    </source>
</evidence>
<keyword evidence="1" id="KW-1133">Transmembrane helix</keyword>
<dbReference type="EMBL" id="DVGY01000022">
    <property type="protein sequence ID" value="HIR40379.1"/>
    <property type="molecule type" value="Genomic_DNA"/>
</dbReference>
<protein>
    <submittedName>
        <fullName evidence="2">Uncharacterized protein</fullName>
    </submittedName>
</protein>
<reference evidence="2" key="2">
    <citation type="journal article" date="2021" name="PeerJ">
        <title>Extensive microbial diversity within the chicken gut microbiome revealed by metagenomics and culture.</title>
        <authorList>
            <person name="Gilroy R."/>
            <person name="Ravi A."/>
            <person name="Getino M."/>
            <person name="Pursley I."/>
            <person name="Horton D.L."/>
            <person name="Alikhan N.F."/>
            <person name="Baker D."/>
            <person name="Gharbi K."/>
            <person name="Hall N."/>
            <person name="Watson M."/>
            <person name="Adriaenssens E.M."/>
            <person name="Foster-Nyarko E."/>
            <person name="Jarju S."/>
            <person name="Secka A."/>
            <person name="Antonio M."/>
            <person name="Oren A."/>
            <person name="Chaudhuri R.R."/>
            <person name="La Ragione R."/>
            <person name="Hildebrand F."/>
            <person name="Pallen M.J."/>
        </authorList>
    </citation>
    <scope>NUCLEOTIDE SEQUENCE</scope>
    <source>
        <strain evidence="2">CHK184-25365</strain>
    </source>
</reference>
<name>A0A9D1DCI4_9FIRM</name>
<keyword evidence="1" id="KW-0812">Transmembrane</keyword>
<sequence length="68" mass="7689">MKRYVWLIVAAVGLLVCVLTHVYELLFGQLGFWIYLILMGVSLVLMLIGVILGLIRVFSKKHSTTLQP</sequence>
<reference evidence="2" key="1">
    <citation type="submission" date="2020-10" db="EMBL/GenBank/DDBJ databases">
        <authorList>
            <person name="Gilroy R."/>
        </authorList>
    </citation>
    <scope>NUCLEOTIDE SEQUENCE</scope>
    <source>
        <strain evidence="2">CHK184-25365</strain>
    </source>
</reference>
<proteinExistence type="predicted"/>
<accession>A0A9D1DCI4</accession>
<evidence type="ECO:0000313" key="2">
    <source>
        <dbReference type="EMBL" id="HIR40379.1"/>
    </source>
</evidence>
<gene>
    <name evidence="2" type="ORF">IAB36_00915</name>
</gene>
<dbReference type="Proteomes" id="UP000886749">
    <property type="component" value="Unassembled WGS sequence"/>
</dbReference>
<feature type="transmembrane region" description="Helical" evidence="1">
    <location>
        <begin position="30"/>
        <end position="55"/>
    </location>
</feature>
<comment type="caution">
    <text evidence="2">The sequence shown here is derived from an EMBL/GenBank/DDBJ whole genome shotgun (WGS) entry which is preliminary data.</text>
</comment>
<dbReference type="AlphaFoldDB" id="A0A9D1DCI4"/>
<keyword evidence="1" id="KW-0472">Membrane</keyword>
<organism evidence="2 3">
    <name type="scientific">Candidatus Egerieicola pullicola</name>
    <dbReference type="NCBI Taxonomy" id="2840775"/>
    <lineage>
        <taxon>Bacteria</taxon>
        <taxon>Bacillati</taxon>
        <taxon>Bacillota</taxon>
        <taxon>Clostridia</taxon>
        <taxon>Eubacteriales</taxon>
        <taxon>Oscillospiraceae</taxon>
        <taxon>Oscillospiraceae incertae sedis</taxon>
        <taxon>Candidatus Egerieicola</taxon>
    </lineage>
</organism>